<accession>A0ABQ7BPI1</accession>
<name>A0ABQ7BPI1_BRACR</name>
<keyword evidence="2" id="KW-1185">Reference proteome</keyword>
<comment type="caution">
    <text evidence="1">The sequence shown here is derived from an EMBL/GenBank/DDBJ whole genome shotgun (WGS) entry which is preliminary data.</text>
</comment>
<evidence type="ECO:0000313" key="1">
    <source>
        <dbReference type="EMBL" id="KAF3534183.1"/>
    </source>
</evidence>
<protein>
    <submittedName>
        <fullName evidence="1">Uncharacterized protein</fullName>
    </submittedName>
</protein>
<proteinExistence type="predicted"/>
<dbReference type="EMBL" id="QGKV02001507">
    <property type="protein sequence ID" value="KAF3534183.1"/>
    <property type="molecule type" value="Genomic_DNA"/>
</dbReference>
<reference evidence="1 2" key="1">
    <citation type="journal article" date="2020" name="BMC Genomics">
        <title>Intraspecific diversification of the crop wild relative Brassica cretica Lam. using demographic model selection.</title>
        <authorList>
            <person name="Kioukis A."/>
            <person name="Michalopoulou V.A."/>
            <person name="Briers L."/>
            <person name="Pirintsos S."/>
            <person name="Studholme D.J."/>
            <person name="Pavlidis P."/>
            <person name="Sarris P.F."/>
        </authorList>
    </citation>
    <scope>NUCLEOTIDE SEQUENCE [LARGE SCALE GENOMIC DNA]</scope>
    <source>
        <strain evidence="2">cv. PFS-1207/04</strain>
    </source>
</reference>
<gene>
    <name evidence="1" type="ORF">DY000_02038811</name>
</gene>
<evidence type="ECO:0000313" key="2">
    <source>
        <dbReference type="Proteomes" id="UP000266723"/>
    </source>
</evidence>
<dbReference type="Proteomes" id="UP000266723">
    <property type="component" value="Unassembled WGS sequence"/>
</dbReference>
<organism evidence="1 2">
    <name type="scientific">Brassica cretica</name>
    <name type="common">Mustard</name>
    <dbReference type="NCBI Taxonomy" id="69181"/>
    <lineage>
        <taxon>Eukaryota</taxon>
        <taxon>Viridiplantae</taxon>
        <taxon>Streptophyta</taxon>
        <taxon>Embryophyta</taxon>
        <taxon>Tracheophyta</taxon>
        <taxon>Spermatophyta</taxon>
        <taxon>Magnoliopsida</taxon>
        <taxon>eudicotyledons</taxon>
        <taxon>Gunneridae</taxon>
        <taxon>Pentapetalae</taxon>
        <taxon>rosids</taxon>
        <taxon>malvids</taxon>
        <taxon>Brassicales</taxon>
        <taxon>Brassicaceae</taxon>
        <taxon>Brassiceae</taxon>
        <taxon>Brassica</taxon>
    </lineage>
</organism>
<sequence>MFCLFDLVVFAKSRRTPVSLNLAGEIPESSNLAGEIIRFVESRQRNRRSRRISLVNWKLFKLWEKDNMFMFD</sequence>